<dbReference type="EMBL" id="AMGX01000035">
    <property type="protein sequence ID" value="EXJ56359.1"/>
    <property type="molecule type" value="Genomic_DNA"/>
</dbReference>
<feature type="compositionally biased region" description="Basic residues" evidence="1">
    <location>
        <begin position="58"/>
        <end position="67"/>
    </location>
</feature>
<gene>
    <name evidence="2" type="ORF">A1O5_12626</name>
</gene>
<evidence type="ECO:0000313" key="3">
    <source>
        <dbReference type="Proteomes" id="UP000019471"/>
    </source>
</evidence>
<reference evidence="2 3" key="1">
    <citation type="submission" date="2013-03" db="EMBL/GenBank/DDBJ databases">
        <title>The Genome Sequence of Cladophialophora psammophila CBS 110553.</title>
        <authorList>
            <consortium name="The Broad Institute Genomics Platform"/>
            <person name="Cuomo C."/>
            <person name="de Hoog S."/>
            <person name="Gorbushina A."/>
            <person name="Walker B."/>
            <person name="Young S.K."/>
            <person name="Zeng Q."/>
            <person name="Gargeya S."/>
            <person name="Fitzgerald M."/>
            <person name="Haas B."/>
            <person name="Abouelleil A."/>
            <person name="Allen A.W."/>
            <person name="Alvarado L."/>
            <person name="Arachchi H.M."/>
            <person name="Berlin A.M."/>
            <person name="Chapman S.B."/>
            <person name="Gainer-Dewar J."/>
            <person name="Goldberg J."/>
            <person name="Griggs A."/>
            <person name="Gujja S."/>
            <person name="Hansen M."/>
            <person name="Howarth C."/>
            <person name="Imamovic A."/>
            <person name="Ireland A."/>
            <person name="Larimer J."/>
            <person name="McCowan C."/>
            <person name="Murphy C."/>
            <person name="Pearson M."/>
            <person name="Poon T.W."/>
            <person name="Priest M."/>
            <person name="Roberts A."/>
            <person name="Saif S."/>
            <person name="Shea T."/>
            <person name="Sisk P."/>
            <person name="Sykes S."/>
            <person name="Wortman J."/>
            <person name="Nusbaum C."/>
            <person name="Birren B."/>
        </authorList>
    </citation>
    <scope>NUCLEOTIDE SEQUENCE [LARGE SCALE GENOMIC DNA]</scope>
    <source>
        <strain evidence="2 3">CBS 110553</strain>
    </source>
</reference>
<accession>W9WCW9</accession>
<dbReference type="OrthoDB" id="4155698at2759"/>
<protein>
    <submittedName>
        <fullName evidence="2">Uncharacterized protein</fullName>
    </submittedName>
</protein>
<name>W9WCW9_9EURO</name>
<dbReference type="AlphaFoldDB" id="W9WCW9"/>
<comment type="caution">
    <text evidence="2">The sequence shown here is derived from an EMBL/GenBank/DDBJ whole genome shotgun (WGS) entry which is preliminary data.</text>
</comment>
<proteinExistence type="predicted"/>
<evidence type="ECO:0000256" key="1">
    <source>
        <dbReference type="SAM" id="MobiDB-lite"/>
    </source>
</evidence>
<evidence type="ECO:0000313" key="2">
    <source>
        <dbReference type="EMBL" id="EXJ56359.1"/>
    </source>
</evidence>
<dbReference type="RefSeq" id="XP_007751385.1">
    <property type="nucleotide sequence ID" value="XM_007753195.1"/>
</dbReference>
<feature type="region of interest" description="Disordered" evidence="1">
    <location>
        <begin position="54"/>
        <end position="74"/>
    </location>
</feature>
<keyword evidence="3" id="KW-1185">Reference proteome</keyword>
<dbReference type="HOGENOM" id="CLU_780752_0_0_1"/>
<dbReference type="GeneID" id="19197312"/>
<organism evidence="2 3">
    <name type="scientific">Cladophialophora psammophila CBS 110553</name>
    <dbReference type="NCBI Taxonomy" id="1182543"/>
    <lineage>
        <taxon>Eukaryota</taxon>
        <taxon>Fungi</taxon>
        <taxon>Dikarya</taxon>
        <taxon>Ascomycota</taxon>
        <taxon>Pezizomycotina</taxon>
        <taxon>Eurotiomycetes</taxon>
        <taxon>Chaetothyriomycetidae</taxon>
        <taxon>Chaetothyriales</taxon>
        <taxon>Herpotrichiellaceae</taxon>
        <taxon>Cladophialophora</taxon>
    </lineage>
</organism>
<sequence length="372" mass="43534">MERRNHTAGAVLDNFNNNPPQRHRPIKCTYHACGKYGHFTSQCWVAHPHLRPRDVANRGRRGHSRQGKRADKGEEEVTAWCDELTQGNFTWGEDPNVKVVPPLGNDWHSKADDPWDAPWIIEPFPFLKLPQELQDKVYEYVYEKKHGVRVDIGGRLQASTVQLEESETQPPELLVYGHDYPCLAQVSRKIREDSRHARKHALNGRMTIFWDKHYKDFAFRKILAPMWTHLRNQITEISFYGFNGRSVHSSDGLHKLWRLIPLHFPRVSVINFRYQAYRYIDDEDFGVLGWTTYHTTRRAEEFAVGQMDDDFSYPGSMLSLDNLVQYMDEASQPCTIFLKTSIEWLNVNHSRADYHSIKFLVTLPELEVVERI</sequence>
<dbReference type="Proteomes" id="UP000019471">
    <property type="component" value="Unassembled WGS sequence"/>
</dbReference>
<feature type="region of interest" description="Disordered" evidence="1">
    <location>
        <begin position="1"/>
        <end position="23"/>
    </location>
</feature>